<reference evidence="1 2" key="1">
    <citation type="submission" date="2024-01" db="EMBL/GenBank/DDBJ databases">
        <title>Genome assemblies of Stephania.</title>
        <authorList>
            <person name="Yang L."/>
        </authorList>
    </citation>
    <scope>NUCLEOTIDE SEQUENCE [LARGE SCALE GENOMIC DNA]</scope>
    <source>
        <strain evidence="1">JXDWG</strain>
        <tissue evidence="1">Leaf</tissue>
    </source>
</reference>
<comment type="caution">
    <text evidence="1">The sequence shown here is derived from an EMBL/GenBank/DDBJ whole genome shotgun (WGS) entry which is preliminary data.</text>
</comment>
<evidence type="ECO:0000313" key="2">
    <source>
        <dbReference type="Proteomes" id="UP001419268"/>
    </source>
</evidence>
<name>A0AAP0JV21_9MAGN</name>
<evidence type="ECO:0000313" key="1">
    <source>
        <dbReference type="EMBL" id="KAK9139487.1"/>
    </source>
</evidence>
<gene>
    <name evidence="1" type="ORF">Scep_009168</name>
</gene>
<keyword evidence="2" id="KW-1185">Reference proteome</keyword>
<sequence length="52" mass="6103">MSCVIEYMGYRGTTRPPQFLHRSIHCKNSTSEDTFPLRTNLPSMESHQDRVF</sequence>
<proteinExistence type="predicted"/>
<dbReference type="AlphaFoldDB" id="A0AAP0JV21"/>
<dbReference type="Proteomes" id="UP001419268">
    <property type="component" value="Unassembled WGS sequence"/>
</dbReference>
<accession>A0AAP0JV21</accession>
<dbReference type="EMBL" id="JBBNAG010000004">
    <property type="protein sequence ID" value="KAK9139487.1"/>
    <property type="molecule type" value="Genomic_DNA"/>
</dbReference>
<protein>
    <submittedName>
        <fullName evidence="1">Uncharacterized protein</fullName>
    </submittedName>
</protein>
<organism evidence="1 2">
    <name type="scientific">Stephania cephalantha</name>
    <dbReference type="NCBI Taxonomy" id="152367"/>
    <lineage>
        <taxon>Eukaryota</taxon>
        <taxon>Viridiplantae</taxon>
        <taxon>Streptophyta</taxon>
        <taxon>Embryophyta</taxon>
        <taxon>Tracheophyta</taxon>
        <taxon>Spermatophyta</taxon>
        <taxon>Magnoliopsida</taxon>
        <taxon>Ranunculales</taxon>
        <taxon>Menispermaceae</taxon>
        <taxon>Menispermoideae</taxon>
        <taxon>Cissampelideae</taxon>
        <taxon>Stephania</taxon>
    </lineage>
</organism>